<accession>A0A8W8LX60</accession>
<proteinExistence type="predicted"/>
<dbReference type="AlphaFoldDB" id="A0A8W8LX60"/>
<dbReference type="Proteomes" id="UP000005408">
    <property type="component" value="Unassembled WGS sequence"/>
</dbReference>
<keyword evidence="1" id="KW-0812">Transmembrane</keyword>
<organism evidence="2 3">
    <name type="scientific">Magallana gigas</name>
    <name type="common">Pacific oyster</name>
    <name type="synonym">Crassostrea gigas</name>
    <dbReference type="NCBI Taxonomy" id="29159"/>
    <lineage>
        <taxon>Eukaryota</taxon>
        <taxon>Metazoa</taxon>
        <taxon>Spiralia</taxon>
        <taxon>Lophotrochozoa</taxon>
        <taxon>Mollusca</taxon>
        <taxon>Bivalvia</taxon>
        <taxon>Autobranchia</taxon>
        <taxon>Pteriomorphia</taxon>
        <taxon>Ostreida</taxon>
        <taxon>Ostreoidea</taxon>
        <taxon>Ostreidae</taxon>
        <taxon>Magallana</taxon>
    </lineage>
</organism>
<reference evidence="2" key="1">
    <citation type="submission" date="2022-08" db="UniProtKB">
        <authorList>
            <consortium name="EnsemblMetazoa"/>
        </authorList>
    </citation>
    <scope>IDENTIFICATION</scope>
    <source>
        <strain evidence="2">05x7-T-G4-1.051#20</strain>
    </source>
</reference>
<feature type="transmembrane region" description="Helical" evidence="1">
    <location>
        <begin position="305"/>
        <end position="328"/>
    </location>
</feature>
<keyword evidence="1" id="KW-0472">Membrane</keyword>
<evidence type="ECO:0000313" key="3">
    <source>
        <dbReference type="Proteomes" id="UP000005408"/>
    </source>
</evidence>
<name>A0A8W8LX60_MAGGI</name>
<evidence type="ECO:0000256" key="1">
    <source>
        <dbReference type="SAM" id="Phobius"/>
    </source>
</evidence>
<sequence>MKYMYDLRDIWKVLVFYILMVSDANSLKIQNIKEVTKHCLYGQYKDGEVCKECPAGYTGVNCSQKCTPPSCGVLCSDNCNCSYCHHEVGCMSNPTVNGPERKIDCLYNQYKDGNICKGCLAGYFGFNCSMECNFPNYGIACSKICNCSSCHHVVGCISSLKSTEKGKVTKSTGNRIFLTQDNLSILLIGGTITLVLLVLKGTSSVGDLIKCLLTVVPIKCSRSQIDDEIICVFNSFKEGNICKDCPLGYFGYNCSQKCSPPHYGKFCTQICKHGCQDCHHRDGCTPQNKAMDQPPSRTKRPERKITSVTIIILSTGGVITLALLMLICGAIRRYRLTSNVNEIYH</sequence>
<protein>
    <submittedName>
        <fullName evidence="2">Uncharacterized protein</fullName>
    </submittedName>
</protein>
<keyword evidence="1" id="KW-1133">Transmembrane helix</keyword>
<evidence type="ECO:0000313" key="2">
    <source>
        <dbReference type="EnsemblMetazoa" id="G30004.1:cds"/>
    </source>
</evidence>
<dbReference type="EnsemblMetazoa" id="G30004.1">
    <property type="protein sequence ID" value="G30004.1:cds"/>
    <property type="gene ID" value="G30004"/>
</dbReference>
<keyword evidence="3" id="KW-1185">Reference proteome</keyword>